<name>A0ABX2RKL8_9ACTN</name>
<keyword evidence="3" id="KW-0735">Signal-anchor</keyword>
<evidence type="ECO:0000256" key="4">
    <source>
        <dbReference type="ARBA" id="ARBA00023157"/>
    </source>
</evidence>
<keyword evidence="9" id="KW-0413">Isomerase</keyword>
<keyword evidence="2" id="KW-0201">Cytochrome c-type biogenesis</keyword>
<evidence type="ECO:0000313" key="10">
    <source>
        <dbReference type="Proteomes" id="UP000631553"/>
    </source>
</evidence>
<dbReference type="InterPro" id="IPR050553">
    <property type="entry name" value="Thioredoxin_ResA/DsbE_sf"/>
</dbReference>
<reference evidence="9 10" key="1">
    <citation type="submission" date="2020-07" db="EMBL/GenBank/DDBJ databases">
        <title>Sequencing the genomes of 1000 actinobacteria strains.</title>
        <authorList>
            <person name="Klenk H.-P."/>
        </authorList>
    </citation>
    <scope>NUCLEOTIDE SEQUENCE [LARGE SCALE GENOMIC DNA]</scope>
    <source>
        <strain evidence="9 10">DSM 43814</strain>
    </source>
</reference>
<keyword evidence="7" id="KW-0732">Signal</keyword>
<dbReference type="PROSITE" id="PS51352">
    <property type="entry name" value="THIOREDOXIN_2"/>
    <property type="match status" value="1"/>
</dbReference>
<keyword evidence="4" id="KW-1015">Disulfide bond</keyword>
<keyword evidence="3" id="KW-0812">Transmembrane</keyword>
<dbReference type="Gene3D" id="3.40.30.10">
    <property type="entry name" value="Glutaredoxin"/>
    <property type="match status" value="1"/>
</dbReference>
<dbReference type="PANTHER" id="PTHR42852:SF6">
    <property type="entry name" value="THIOL:DISULFIDE INTERCHANGE PROTEIN DSBE"/>
    <property type="match status" value="1"/>
</dbReference>
<feature type="chain" id="PRO_5045854485" evidence="7">
    <location>
        <begin position="22"/>
        <end position="235"/>
    </location>
</feature>
<accession>A0ABX2RKL8</accession>
<dbReference type="RefSeq" id="WP_179802193.1">
    <property type="nucleotide sequence ID" value="NZ_JACCCQ010000001.1"/>
</dbReference>
<dbReference type="PROSITE" id="PS51257">
    <property type="entry name" value="PROKAR_LIPOPROTEIN"/>
    <property type="match status" value="1"/>
</dbReference>
<dbReference type="Proteomes" id="UP000631553">
    <property type="component" value="Unassembled WGS sequence"/>
</dbReference>
<feature type="domain" description="Thioredoxin" evidence="8">
    <location>
        <begin position="71"/>
        <end position="230"/>
    </location>
</feature>
<dbReference type="EMBL" id="JACCCQ010000001">
    <property type="protein sequence ID" value="NYF55738.1"/>
    <property type="molecule type" value="Genomic_DNA"/>
</dbReference>
<feature type="signal peptide" evidence="7">
    <location>
        <begin position="1"/>
        <end position="21"/>
    </location>
</feature>
<dbReference type="Pfam" id="PF00578">
    <property type="entry name" value="AhpC-TSA"/>
    <property type="match status" value="1"/>
</dbReference>
<dbReference type="PROSITE" id="PS00194">
    <property type="entry name" value="THIOREDOXIN_1"/>
    <property type="match status" value="1"/>
</dbReference>
<evidence type="ECO:0000256" key="2">
    <source>
        <dbReference type="ARBA" id="ARBA00022748"/>
    </source>
</evidence>
<dbReference type="PANTHER" id="PTHR42852">
    <property type="entry name" value="THIOL:DISULFIDE INTERCHANGE PROTEIN DSBE"/>
    <property type="match status" value="1"/>
</dbReference>
<evidence type="ECO:0000259" key="8">
    <source>
        <dbReference type="PROSITE" id="PS51352"/>
    </source>
</evidence>
<comment type="caution">
    <text evidence="9">The sequence shown here is derived from an EMBL/GenBank/DDBJ whole genome shotgun (WGS) entry which is preliminary data.</text>
</comment>
<dbReference type="SUPFAM" id="SSF52833">
    <property type="entry name" value="Thioredoxin-like"/>
    <property type="match status" value="1"/>
</dbReference>
<evidence type="ECO:0000313" key="9">
    <source>
        <dbReference type="EMBL" id="NYF55738.1"/>
    </source>
</evidence>
<keyword evidence="10" id="KW-1185">Reference proteome</keyword>
<gene>
    <name evidence="9" type="ORF">HDA35_001569</name>
</gene>
<protein>
    <submittedName>
        <fullName evidence="9">Thiol-disulfide isomerase/thioredoxin</fullName>
    </submittedName>
</protein>
<organism evidence="9 10">
    <name type="scientific">Micromonospora purpureochromogenes</name>
    <dbReference type="NCBI Taxonomy" id="47872"/>
    <lineage>
        <taxon>Bacteria</taxon>
        <taxon>Bacillati</taxon>
        <taxon>Actinomycetota</taxon>
        <taxon>Actinomycetes</taxon>
        <taxon>Micromonosporales</taxon>
        <taxon>Micromonosporaceae</taxon>
        <taxon>Micromonospora</taxon>
    </lineage>
</organism>
<feature type="region of interest" description="Disordered" evidence="6">
    <location>
        <begin position="22"/>
        <end position="86"/>
    </location>
</feature>
<evidence type="ECO:0000256" key="1">
    <source>
        <dbReference type="ARBA" id="ARBA00004196"/>
    </source>
</evidence>
<feature type="compositionally biased region" description="Polar residues" evidence="6">
    <location>
        <begin position="22"/>
        <end position="31"/>
    </location>
</feature>
<evidence type="ECO:0000256" key="7">
    <source>
        <dbReference type="SAM" id="SignalP"/>
    </source>
</evidence>
<dbReference type="InterPro" id="IPR000866">
    <property type="entry name" value="AhpC/TSA"/>
</dbReference>
<dbReference type="CDD" id="cd02966">
    <property type="entry name" value="TlpA_like_family"/>
    <property type="match status" value="1"/>
</dbReference>
<dbReference type="InterPro" id="IPR036249">
    <property type="entry name" value="Thioredoxin-like_sf"/>
</dbReference>
<sequence length="235" mass="23793">MNRRLAALLVPALLAVAGCTATGQGSATTPTARAERPSPFADCATLTRPPAAPGDATPGAAATGTATPGAAATATATPDEAAPAASGAVGAGGAGAVLPGLILSCFTGGTPVALRDVRGPAVVNVWASWCPPCRKELPAFQRLSEQTAGRLQVIGVNSRDTRSAAQSIGEDYGIRFPMLFDQGEALQRELGRNALPLTILVDAQGRVRHTDATGALDDARLAALVRQHLSVQVSQ</sequence>
<proteinExistence type="predicted"/>
<evidence type="ECO:0000256" key="3">
    <source>
        <dbReference type="ARBA" id="ARBA00022968"/>
    </source>
</evidence>
<dbReference type="GO" id="GO:0016853">
    <property type="term" value="F:isomerase activity"/>
    <property type="evidence" value="ECO:0007669"/>
    <property type="project" value="UniProtKB-KW"/>
</dbReference>
<evidence type="ECO:0000256" key="5">
    <source>
        <dbReference type="ARBA" id="ARBA00023284"/>
    </source>
</evidence>
<dbReference type="InterPro" id="IPR017937">
    <property type="entry name" value="Thioredoxin_CS"/>
</dbReference>
<evidence type="ECO:0000256" key="6">
    <source>
        <dbReference type="SAM" id="MobiDB-lite"/>
    </source>
</evidence>
<comment type="subcellular location">
    <subcellularLocation>
        <location evidence="1">Cell envelope</location>
    </subcellularLocation>
</comment>
<feature type="compositionally biased region" description="Low complexity" evidence="6">
    <location>
        <begin position="53"/>
        <end position="86"/>
    </location>
</feature>
<keyword evidence="5" id="KW-0676">Redox-active center</keyword>
<dbReference type="InterPro" id="IPR013766">
    <property type="entry name" value="Thioredoxin_domain"/>
</dbReference>